<accession>A0A934JZI4</accession>
<organism evidence="2 3">
    <name type="scientific">Candidatus Nephthysia bennettiae</name>
    <dbReference type="NCBI Taxonomy" id="3127016"/>
    <lineage>
        <taxon>Bacteria</taxon>
        <taxon>Bacillati</taxon>
        <taxon>Candidatus Dormiibacterota</taxon>
        <taxon>Candidatus Dormibacteria</taxon>
        <taxon>Candidatus Dormibacterales</taxon>
        <taxon>Candidatus Dormibacteraceae</taxon>
        <taxon>Candidatus Nephthysia</taxon>
    </lineage>
</organism>
<reference evidence="2" key="1">
    <citation type="submission" date="2020-10" db="EMBL/GenBank/DDBJ databases">
        <title>Ca. Dormibacterota MAGs.</title>
        <authorList>
            <person name="Montgomery K."/>
        </authorList>
    </citation>
    <scope>NUCLEOTIDE SEQUENCE [LARGE SCALE GENOMIC DNA]</scope>
    <source>
        <strain evidence="2">SC8812_S17_10</strain>
    </source>
</reference>
<gene>
    <name evidence="2" type="ORF">JF922_11870</name>
</gene>
<keyword evidence="1" id="KW-0175">Coiled coil</keyword>
<dbReference type="AlphaFoldDB" id="A0A934JZI4"/>
<keyword evidence="3" id="KW-1185">Reference proteome</keyword>
<dbReference type="Proteomes" id="UP000612893">
    <property type="component" value="Unassembled WGS sequence"/>
</dbReference>
<protein>
    <submittedName>
        <fullName evidence="2">Uncharacterized protein</fullName>
    </submittedName>
</protein>
<dbReference type="RefSeq" id="WP_338201972.1">
    <property type="nucleotide sequence ID" value="NZ_JAEKNR010000125.1"/>
</dbReference>
<proteinExistence type="predicted"/>
<sequence length="319" mass="34375">MRSESGAADELSPGDIDRLREGAQAGLAELGPQTPMEVAIGQAREQLERLEHEVASGRMEIGDYESRRTVLLGGMGQSLMDLKLSPYASALGQAAENGVLELILSMFLPTSAAGASPGRTYSLAWTAYPSPGILQTQGASTATGKLFAVAQTDRNVLSADGSAQAALGILVRPRHTLSRIRFTPEVNYNYTHVIDTPSVPDNVDWSRATNQGAIRLVAQRLNPVTNLFEPYLQRSLTRWADSSSIGSNRYQGQGAASYPGSDPGLLVIGSSADTFALWIVATIHVRKQDHDPRPTNRTLCFGSFGFDIPVMWAEQDKLS</sequence>
<feature type="coiled-coil region" evidence="1">
    <location>
        <begin position="40"/>
        <end position="67"/>
    </location>
</feature>
<comment type="caution">
    <text evidence="2">The sequence shown here is derived from an EMBL/GenBank/DDBJ whole genome shotgun (WGS) entry which is preliminary data.</text>
</comment>
<evidence type="ECO:0000256" key="1">
    <source>
        <dbReference type="SAM" id="Coils"/>
    </source>
</evidence>
<evidence type="ECO:0000313" key="2">
    <source>
        <dbReference type="EMBL" id="MBJ7598766.1"/>
    </source>
</evidence>
<name>A0A934JZI4_9BACT</name>
<dbReference type="EMBL" id="JAEKNR010000125">
    <property type="protein sequence ID" value="MBJ7598766.1"/>
    <property type="molecule type" value="Genomic_DNA"/>
</dbReference>
<evidence type="ECO:0000313" key="3">
    <source>
        <dbReference type="Proteomes" id="UP000612893"/>
    </source>
</evidence>